<keyword evidence="1" id="KW-0677">Repeat</keyword>
<dbReference type="PANTHER" id="PTHR24123:SF33">
    <property type="entry name" value="PROTEIN HOS4"/>
    <property type="match status" value="1"/>
</dbReference>
<dbReference type="PANTHER" id="PTHR24123">
    <property type="entry name" value="ANKYRIN REPEAT-CONTAINING"/>
    <property type="match status" value="1"/>
</dbReference>
<accession>A0A097IVZ3</accession>
<feature type="domain" description="PRANC" evidence="3">
    <location>
        <begin position="530"/>
        <end position="618"/>
    </location>
</feature>
<dbReference type="InterPro" id="IPR002110">
    <property type="entry name" value="Ankyrin_rpt"/>
</dbReference>
<dbReference type="Gene3D" id="1.25.40.20">
    <property type="entry name" value="Ankyrin repeat-containing domain"/>
    <property type="match status" value="3"/>
</dbReference>
<dbReference type="InterPro" id="IPR036770">
    <property type="entry name" value="Ankyrin_rpt-contain_sf"/>
</dbReference>
<dbReference type="Proteomes" id="UP000121784">
    <property type="component" value="Segment"/>
</dbReference>
<evidence type="ECO:0000259" key="3">
    <source>
        <dbReference type="Pfam" id="PF09372"/>
    </source>
</evidence>
<reference evidence="4 5" key="1">
    <citation type="submission" date="2014-09" db="EMBL/GenBank/DDBJ databases">
        <title>Complete Genome Sequence of the Embu Virus Strain SPAn 880.</title>
        <authorList>
            <person name="Ibrahim M.S."/>
            <person name="Antwerpen M.H."/>
            <person name="Georgi E."/>
            <person name="Vette P."/>
            <person name="Zoeller G."/>
            <person name="Meyer H."/>
        </authorList>
    </citation>
    <scope>NUCLEOTIDE SEQUENCE [LARGE SCALE GENOMIC DNA]</scope>
    <source>
        <strain evidence="4">SPAn880</strain>
    </source>
</reference>
<evidence type="ECO:0000256" key="1">
    <source>
        <dbReference type="ARBA" id="ARBA00022737"/>
    </source>
</evidence>
<evidence type="ECO:0000256" key="2">
    <source>
        <dbReference type="ARBA" id="ARBA00023043"/>
    </source>
</evidence>
<name>A0A097IVZ3_9POXV</name>
<dbReference type="InterPro" id="IPR051165">
    <property type="entry name" value="Multifunctional_ANK_Repeat"/>
</dbReference>
<protein>
    <submittedName>
        <fullName evidence="4">Ankyrin repeat and PRANC domain-containing protein</fullName>
    </submittedName>
</protein>
<proteinExistence type="predicted"/>
<dbReference type="EMBL" id="KM595078">
    <property type="protein sequence ID" value="AIT70773.1"/>
    <property type="molecule type" value="Genomic_DNA"/>
</dbReference>
<dbReference type="Pfam" id="PF09372">
    <property type="entry name" value="PRANC"/>
    <property type="match status" value="1"/>
</dbReference>
<dbReference type="SMART" id="SM00248">
    <property type="entry name" value="ANK"/>
    <property type="match status" value="9"/>
</dbReference>
<sequence>MSIIYNYITSKLIRLTYIRNLLNNDINFMNIKKYKICLILKYLSREYINPIVLDELISSGIKIYNKVLVLLFTEYVRNKVNNCSIRTNKQILNIFHKHGLKLRWRAYSNHPLFLIMNNTKLNNFSFLKHLFKIFNLNTNIKTIDGLNLINLYIYSTNGNIDINVLKLLIDNKVKVNSVTRFHKYTALQTYLLCNKIKLDVIDFLISNGVEVVNGKNETPLYTLYTNNIKLKKIKSITKKLLFHGADLNKPSLELNKYPIIGYIERNKDIDINFLKFLIDNGANTFVKSLHGDTLLHIYLSKDIININVLSFLLNLNIDINAINICGYTPLATYIDKNIKYIDIAIIILLVKNNSKIIRHLSNIFTLSGFEMFIKKNKNICLLSITIINFLLKNKAIYDDYKYTPLMSSIYASNHDYINYFLKNGKYTIDDISTNGDTCLSISISMCDINTVILLLSYMPNRETIIHTFNAIKNINLTRNRRIVIMKKLIKYTYLLDPDICLMFDNILINFKSFMSIFNKEIVMMKNTIIGRTTVFNLIFNRNNTMNLYHIYNPNIIKFKYSTIYGNKVKKVIKNSVMLHNSILFILDILENEPNTHWSILPMEIKFKILNYLHISKIHSDFFL</sequence>
<gene>
    <name evidence="4" type="primary">158</name>
</gene>
<evidence type="ECO:0000313" key="5">
    <source>
        <dbReference type="Proteomes" id="UP000121784"/>
    </source>
</evidence>
<dbReference type="SUPFAM" id="SSF48403">
    <property type="entry name" value="Ankyrin repeat"/>
    <property type="match status" value="2"/>
</dbReference>
<organism evidence="4 5">
    <name type="scientific">Cotia virus</name>
    <dbReference type="NCBI Taxonomy" id="39444"/>
    <lineage>
        <taxon>Viruses</taxon>
        <taxon>Varidnaviria</taxon>
        <taxon>Bamfordvirae</taxon>
        <taxon>Nucleocytoviricota</taxon>
        <taxon>Pokkesviricetes</taxon>
        <taxon>Chitovirales</taxon>
        <taxon>Poxviridae</taxon>
        <taxon>Chordopoxvirinae</taxon>
        <taxon>Oryzopoxvirus</taxon>
        <taxon>Oryzopoxvirus cotia</taxon>
    </lineage>
</organism>
<keyword evidence="2" id="KW-0040">ANK repeat</keyword>
<evidence type="ECO:0000313" key="4">
    <source>
        <dbReference type="EMBL" id="AIT70773.1"/>
    </source>
</evidence>
<dbReference type="InterPro" id="IPR018272">
    <property type="entry name" value="PRANC_domain"/>
</dbReference>